<sequence length="218" mass="24751">MEIIIGVITVTRGNNSRNKSYSNNKKPATFDGTSSWQDYLVHFEMVAEINGWDNISKALELTTCLRGSAQAILSDLRPDLRRSFTHLVTALASRFQPSNQAQMKSTTREKSQSLPELVQDIKKLARLAYPTAPMEVREQLARDCFIDSLNDADLEWAIFQGKSISIDDRVRIGLEFEAFANGHRRKFTNRAGLRMQTGMITVNEQDDCQQMSSIMDRK</sequence>
<reference evidence="1 2" key="1">
    <citation type="submission" date="2020-06" db="EMBL/GenBank/DDBJ databases">
        <authorList>
            <person name="Li R."/>
            <person name="Bekaert M."/>
        </authorList>
    </citation>
    <scope>NUCLEOTIDE SEQUENCE [LARGE SCALE GENOMIC DNA]</scope>
    <source>
        <strain evidence="2">wild</strain>
    </source>
</reference>
<keyword evidence="2" id="KW-1185">Reference proteome</keyword>
<protein>
    <submittedName>
        <fullName evidence="1">Uncharacterized protein</fullName>
    </submittedName>
</protein>
<evidence type="ECO:0000313" key="2">
    <source>
        <dbReference type="Proteomes" id="UP000507470"/>
    </source>
</evidence>
<evidence type="ECO:0000313" key="1">
    <source>
        <dbReference type="EMBL" id="CAC5381628.1"/>
    </source>
</evidence>
<dbReference type="PANTHER" id="PTHR45823:SF1">
    <property type="entry name" value="T-SNARE COILED-COIL HOMOLOGY DOMAIN-CONTAINING PROTEIN"/>
    <property type="match status" value="1"/>
</dbReference>
<dbReference type="AlphaFoldDB" id="A0A6J8BCH4"/>
<name>A0A6J8BCH4_MYTCO</name>
<accession>A0A6J8BCH4</accession>
<gene>
    <name evidence="1" type="ORF">MCOR_17476</name>
</gene>
<dbReference type="PANTHER" id="PTHR45823">
    <property type="entry name" value="T-SNARE COILED-COIL HOMOLOGY DOMAIN-CONTAINING PROTEIN"/>
    <property type="match status" value="1"/>
</dbReference>
<proteinExistence type="predicted"/>
<organism evidence="1 2">
    <name type="scientific">Mytilus coruscus</name>
    <name type="common">Sea mussel</name>
    <dbReference type="NCBI Taxonomy" id="42192"/>
    <lineage>
        <taxon>Eukaryota</taxon>
        <taxon>Metazoa</taxon>
        <taxon>Spiralia</taxon>
        <taxon>Lophotrochozoa</taxon>
        <taxon>Mollusca</taxon>
        <taxon>Bivalvia</taxon>
        <taxon>Autobranchia</taxon>
        <taxon>Pteriomorphia</taxon>
        <taxon>Mytilida</taxon>
        <taxon>Mytiloidea</taxon>
        <taxon>Mytilidae</taxon>
        <taxon>Mytilinae</taxon>
        <taxon>Mytilus</taxon>
    </lineage>
</organism>
<dbReference type="OrthoDB" id="6078991at2759"/>
<dbReference type="Proteomes" id="UP000507470">
    <property type="component" value="Unassembled WGS sequence"/>
</dbReference>
<dbReference type="EMBL" id="CACVKT020003076">
    <property type="protein sequence ID" value="CAC5381628.1"/>
    <property type="molecule type" value="Genomic_DNA"/>
</dbReference>